<dbReference type="Gene3D" id="3.30.700.10">
    <property type="entry name" value="Glycoprotein, Type 4 Pilin"/>
    <property type="match status" value="1"/>
</dbReference>
<evidence type="ECO:0000259" key="2">
    <source>
        <dbReference type="Pfam" id="PF07596"/>
    </source>
</evidence>
<feature type="transmembrane region" description="Helical" evidence="1">
    <location>
        <begin position="37"/>
        <end position="58"/>
    </location>
</feature>
<sequence length="366" mass="38797">MKPFRAKDRHDKEAGEWPGLTVTNADPTLMKGRGFTLIELLVVISVIGVLIALLLPAIQAAREAARRAQCVNNLKQLGLAGMNYESANSVLPSGMFRAVSDEAPVLTWGLSAFVRILPYLDASPLYHSANFSRQAITPANGTVASTGLSGLLCPSDPYVAEGHPDDFNYGAPVGFGIVQRHTSYGGCQGAWSLELIPQSPNSPAQVANMNGTIFCSSSVRLADISDGTGTTILFAEKSYGRVPSGDRGGACRWNVGIPSDSMVSAYYPLNGAVKGVPFLDGNILKWISSVGSFHPGGANVGFCDGSVRFVKDSIQSVPFDPKSGDVPAFRFDPVSGTYSIAPGTQLGVWQKLATRSFNEIVDADSF</sequence>
<dbReference type="Pfam" id="PF07963">
    <property type="entry name" value="N_methyl"/>
    <property type="match status" value="1"/>
</dbReference>
<proteinExistence type="predicted"/>
<dbReference type="OrthoDB" id="255848at2"/>
<dbReference type="InterPro" id="IPR045584">
    <property type="entry name" value="Pilin-like"/>
</dbReference>
<evidence type="ECO:0000313" key="3">
    <source>
        <dbReference type="EMBL" id="AGA28441.1"/>
    </source>
</evidence>
<feature type="domain" description="DUF1559" evidence="2">
    <location>
        <begin position="59"/>
        <end position="315"/>
    </location>
</feature>
<dbReference type="InterPro" id="IPR027558">
    <property type="entry name" value="Pre_pil_HX9DG_C"/>
</dbReference>
<dbReference type="NCBIfam" id="TIGR02532">
    <property type="entry name" value="IV_pilin_GFxxxE"/>
    <property type="match status" value="1"/>
</dbReference>
<dbReference type="RefSeq" id="WP_015247569.1">
    <property type="nucleotide sequence ID" value="NC_019892.1"/>
</dbReference>
<dbReference type="eggNOG" id="COG2165">
    <property type="taxonomic scope" value="Bacteria"/>
</dbReference>
<dbReference type="HOGENOM" id="CLU_041661_0_0_0"/>
<dbReference type="PANTHER" id="PTHR30093:SF2">
    <property type="entry name" value="TYPE II SECRETION SYSTEM PROTEIN H"/>
    <property type="match status" value="1"/>
</dbReference>
<organism evidence="3 4">
    <name type="scientific">Singulisphaera acidiphila (strain ATCC BAA-1392 / DSM 18658 / VKM B-2454 / MOB10)</name>
    <dbReference type="NCBI Taxonomy" id="886293"/>
    <lineage>
        <taxon>Bacteria</taxon>
        <taxon>Pseudomonadati</taxon>
        <taxon>Planctomycetota</taxon>
        <taxon>Planctomycetia</taxon>
        <taxon>Isosphaerales</taxon>
        <taxon>Isosphaeraceae</taxon>
        <taxon>Singulisphaera</taxon>
    </lineage>
</organism>
<dbReference type="PANTHER" id="PTHR30093">
    <property type="entry name" value="GENERAL SECRETION PATHWAY PROTEIN G"/>
    <property type="match status" value="1"/>
</dbReference>
<keyword evidence="4" id="KW-1185">Reference proteome</keyword>
<dbReference type="Proteomes" id="UP000010798">
    <property type="component" value="Chromosome"/>
</dbReference>
<keyword evidence="1" id="KW-0472">Membrane</keyword>
<keyword evidence="1" id="KW-0812">Transmembrane</keyword>
<protein>
    <submittedName>
        <fullName evidence="3">Prepilin-type N-terminal cleavage/methylation domain-containing protein</fullName>
    </submittedName>
</protein>
<dbReference type="InterPro" id="IPR011453">
    <property type="entry name" value="DUF1559"/>
</dbReference>
<dbReference type="NCBIfam" id="TIGR04294">
    <property type="entry name" value="pre_pil_HX9DG"/>
    <property type="match status" value="1"/>
</dbReference>
<evidence type="ECO:0000313" key="4">
    <source>
        <dbReference type="Proteomes" id="UP000010798"/>
    </source>
</evidence>
<name>L0DIH7_SINAD</name>
<dbReference type="SUPFAM" id="SSF54523">
    <property type="entry name" value="Pili subunits"/>
    <property type="match status" value="1"/>
</dbReference>
<dbReference type="EMBL" id="CP003364">
    <property type="protein sequence ID" value="AGA28441.1"/>
    <property type="molecule type" value="Genomic_DNA"/>
</dbReference>
<keyword evidence="1" id="KW-1133">Transmembrane helix</keyword>
<dbReference type="Pfam" id="PF07596">
    <property type="entry name" value="SBP_bac_10"/>
    <property type="match status" value="1"/>
</dbReference>
<dbReference type="PROSITE" id="PS00409">
    <property type="entry name" value="PROKAR_NTER_METHYL"/>
    <property type="match status" value="1"/>
</dbReference>
<dbReference type="InterPro" id="IPR012902">
    <property type="entry name" value="N_methyl_site"/>
</dbReference>
<dbReference type="STRING" id="886293.Sinac_4240"/>
<evidence type="ECO:0000256" key="1">
    <source>
        <dbReference type="SAM" id="Phobius"/>
    </source>
</evidence>
<gene>
    <name evidence="3" type="ordered locus">Sinac_4240</name>
</gene>
<reference evidence="3 4" key="1">
    <citation type="submission" date="2012-02" db="EMBL/GenBank/DDBJ databases">
        <title>Complete sequence of chromosome of Singulisphaera acidiphila DSM 18658.</title>
        <authorList>
            <consortium name="US DOE Joint Genome Institute (JGI-PGF)"/>
            <person name="Lucas S."/>
            <person name="Copeland A."/>
            <person name="Lapidus A."/>
            <person name="Glavina del Rio T."/>
            <person name="Dalin E."/>
            <person name="Tice H."/>
            <person name="Bruce D."/>
            <person name="Goodwin L."/>
            <person name="Pitluck S."/>
            <person name="Peters L."/>
            <person name="Ovchinnikova G."/>
            <person name="Chertkov O."/>
            <person name="Kyrpides N."/>
            <person name="Mavromatis K."/>
            <person name="Ivanova N."/>
            <person name="Brettin T."/>
            <person name="Detter J.C."/>
            <person name="Han C."/>
            <person name="Larimer F."/>
            <person name="Land M."/>
            <person name="Hauser L."/>
            <person name="Markowitz V."/>
            <person name="Cheng J.-F."/>
            <person name="Hugenholtz P."/>
            <person name="Woyke T."/>
            <person name="Wu D."/>
            <person name="Tindall B."/>
            <person name="Pomrenke H."/>
            <person name="Brambilla E."/>
            <person name="Klenk H.-P."/>
            <person name="Eisen J.A."/>
        </authorList>
    </citation>
    <scope>NUCLEOTIDE SEQUENCE [LARGE SCALE GENOMIC DNA]</scope>
    <source>
        <strain evidence="4">ATCC BAA-1392 / DSM 18658 / VKM B-2454 / MOB10</strain>
    </source>
</reference>
<dbReference type="AlphaFoldDB" id="L0DIH7"/>
<accession>L0DIH7</accession>
<dbReference type="KEGG" id="saci:Sinac_4240"/>